<evidence type="ECO:0000256" key="3">
    <source>
        <dbReference type="ARBA" id="ARBA00022692"/>
    </source>
</evidence>
<reference evidence="8 9" key="1">
    <citation type="journal article" date="2011" name="Stand. Genomic Sci.">
        <title>Complete genome sequence of Bacteroides salanitronis type strain (BL78).</title>
        <authorList>
            <person name="Gronow S."/>
            <person name="Held B."/>
            <person name="Lucas S."/>
            <person name="Lapidus A."/>
            <person name="Del Rio T.G."/>
            <person name="Nolan M."/>
            <person name="Tice H."/>
            <person name="Deshpande S."/>
            <person name="Cheng J.F."/>
            <person name="Pitluck S."/>
            <person name="Liolios K."/>
            <person name="Pagani I."/>
            <person name="Ivanova N."/>
            <person name="Mavromatis K."/>
            <person name="Pati A."/>
            <person name="Tapia R."/>
            <person name="Han C."/>
            <person name="Goodwin L."/>
            <person name="Chen A."/>
            <person name="Palaniappan K."/>
            <person name="Land M."/>
            <person name="Hauser L."/>
            <person name="Chang Y.J."/>
            <person name="Jeffries C.D."/>
            <person name="Brambilla E.M."/>
            <person name="Rohde M."/>
            <person name="Goker M."/>
            <person name="Detter J.C."/>
            <person name="Woyke T."/>
            <person name="Bristow J."/>
            <person name="Markowitz V."/>
            <person name="Hugenholtz P."/>
            <person name="Kyrpides N.C."/>
            <person name="Klenk H.P."/>
            <person name="Eisen J.A."/>
        </authorList>
    </citation>
    <scope>NUCLEOTIDE SEQUENCE [LARGE SCALE GENOMIC DNA]</scope>
    <source>
        <strain evidence="8 9">DSM 18170</strain>
    </source>
</reference>
<keyword evidence="2" id="KW-1003">Cell membrane</keyword>
<evidence type="ECO:0000256" key="4">
    <source>
        <dbReference type="ARBA" id="ARBA00022989"/>
    </source>
</evidence>
<evidence type="ECO:0000256" key="1">
    <source>
        <dbReference type="ARBA" id="ARBA00004651"/>
    </source>
</evidence>
<feature type="transmembrane region" description="Helical" evidence="6">
    <location>
        <begin position="369"/>
        <end position="389"/>
    </location>
</feature>
<dbReference type="Proteomes" id="UP000007486">
    <property type="component" value="Chromosome"/>
</dbReference>
<dbReference type="PANTHER" id="PTHR30294:SF47">
    <property type="entry name" value="INNER MEMBRANE TRANSPORT PERMEASE YHHJ"/>
    <property type="match status" value="1"/>
</dbReference>
<keyword evidence="9" id="KW-1185">Reference proteome</keyword>
<feature type="domain" description="ABC-2 type transporter transmembrane" evidence="7">
    <location>
        <begin position="38"/>
        <end position="386"/>
    </location>
</feature>
<keyword evidence="4 6" id="KW-1133">Transmembrane helix</keyword>
<dbReference type="Pfam" id="PF12698">
    <property type="entry name" value="ABC2_membrane_3"/>
    <property type="match status" value="1"/>
</dbReference>
<dbReference type="InterPro" id="IPR013525">
    <property type="entry name" value="ABC2_TM"/>
</dbReference>
<evidence type="ECO:0000256" key="6">
    <source>
        <dbReference type="SAM" id="Phobius"/>
    </source>
</evidence>
<feature type="transmembrane region" description="Helical" evidence="6">
    <location>
        <begin position="37"/>
        <end position="58"/>
    </location>
</feature>
<sequence length="403" mass="45603">MVKKRNKKGRIMQYTTIHKRLYRIAVRELRHIATRPIYLFCMVIAPVFCYVFFTTLMANGLPTNMPAGVVDMDNTATTRSIIRNLDAFQQTHVTARYANFHEARKAVQRGEIYAFYYIPEGTTEEAISGRQPRVSFYINYAYLIAGSLLYRDQRTMSELASGAIGQSTLLAKGATEKQAMAFLQPVVIDTHALNNPWLNYSVYLCNTLLPGILMLLIFLTTSYALGMELKENTAHVLMRLADNSIGTALVGKLLPHTVIFFIVTVFYNVYLYGFLHYPCNSGIFPMLLAGLLLVLASQAVGIFFFGMFGTLRLALSVASLWGVISFSISGFTFPVMAMHPVLQGLAVLFPLRHYFLIYVNLALNGYPLVYVWQPIVALLLFLLLPFFVLKKLRTEMLHYVYIP</sequence>
<evidence type="ECO:0000259" key="7">
    <source>
        <dbReference type="Pfam" id="PF12698"/>
    </source>
</evidence>
<feature type="transmembrane region" description="Helical" evidence="6">
    <location>
        <begin position="283"/>
        <end position="307"/>
    </location>
</feature>
<evidence type="ECO:0000313" key="8">
    <source>
        <dbReference type="EMBL" id="ADY37195.1"/>
    </source>
</evidence>
<keyword evidence="5 6" id="KW-0472">Membrane</keyword>
<accession>F0QZS5</accession>
<gene>
    <name evidence="8" type="ordered locus">Bacsa_2661</name>
</gene>
<dbReference type="Gene3D" id="3.40.1710.10">
    <property type="entry name" value="abc type-2 transporter like domain"/>
    <property type="match status" value="1"/>
</dbReference>
<keyword evidence="3 6" id="KW-0812">Transmembrane</keyword>
<proteinExistence type="predicted"/>
<dbReference type="PANTHER" id="PTHR30294">
    <property type="entry name" value="MEMBRANE COMPONENT OF ABC TRANSPORTER YHHJ-RELATED"/>
    <property type="match status" value="1"/>
</dbReference>
<dbReference type="InterPro" id="IPR051449">
    <property type="entry name" value="ABC-2_transporter_component"/>
</dbReference>
<dbReference type="GO" id="GO:0005886">
    <property type="term" value="C:plasma membrane"/>
    <property type="evidence" value="ECO:0007669"/>
    <property type="project" value="UniProtKB-SubCell"/>
</dbReference>
<organism evidence="8 9">
    <name type="scientific">Phocaeicola salanitronis (strain DSM 18170 / JCM 13657 / CCUG 60908 / BL78)</name>
    <name type="common">Bacteroides salanitronis</name>
    <dbReference type="NCBI Taxonomy" id="667015"/>
    <lineage>
        <taxon>Bacteria</taxon>
        <taxon>Pseudomonadati</taxon>
        <taxon>Bacteroidota</taxon>
        <taxon>Bacteroidia</taxon>
        <taxon>Bacteroidales</taxon>
        <taxon>Bacteroidaceae</taxon>
        <taxon>Phocaeicola</taxon>
    </lineage>
</organism>
<dbReference type="HOGENOM" id="CLU_039483_10_2_10"/>
<protein>
    <submittedName>
        <fullName evidence="8">ABC-2 type transporter</fullName>
    </submittedName>
</protein>
<dbReference type="STRING" id="667015.Bacsa_2661"/>
<name>F0QZS5_PHOSB</name>
<feature type="transmembrane region" description="Helical" evidence="6">
    <location>
        <begin position="313"/>
        <end position="333"/>
    </location>
</feature>
<dbReference type="KEGG" id="bsa:Bacsa_2661"/>
<evidence type="ECO:0000256" key="5">
    <source>
        <dbReference type="ARBA" id="ARBA00023136"/>
    </source>
</evidence>
<dbReference type="AlphaFoldDB" id="F0QZS5"/>
<feature type="transmembrane region" description="Helical" evidence="6">
    <location>
        <begin position="245"/>
        <end position="271"/>
    </location>
</feature>
<dbReference type="GO" id="GO:0140359">
    <property type="term" value="F:ABC-type transporter activity"/>
    <property type="evidence" value="ECO:0007669"/>
    <property type="project" value="InterPro"/>
</dbReference>
<feature type="transmembrane region" description="Helical" evidence="6">
    <location>
        <begin position="203"/>
        <end position="225"/>
    </location>
</feature>
<dbReference type="EMBL" id="CP002530">
    <property type="protein sequence ID" value="ADY37195.1"/>
    <property type="molecule type" value="Genomic_DNA"/>
</dbReference>
<dbReference type="eggNOG" id="COG1668">
    <property type="taxonomic scope" value="Bacteria"/>
</dbReference>
<comment type="subcellular location">
    <subcellularLocation>
        <location evidence="1">Cell membrane</location>
        <topology evidence="1">Multi-pass membrane protein</topology>
    </subcellularLocation>
</comment>
<evidence type="ECO:0000256" key="2">
    <source>
        <dbReference type="ARBA" id="ARBA00022475"/>
    </source>
</evidence>
<evidence type="ECO:0000313" key="9">
    <source>
        <dbReference type="Proteomes" id="UP000007486"/>
    </source>
</evidence>